<gene>
    <name evidence="2" type="ORF">FB563_1102</name>
</gene>
<protein>
    <submittedName>
        <fullName evidence="2">Putative transposase of IS4/5 family DUF4096</fullName>
    </submittedName>
</protein>
<name>A0A542UAQ8_9ACTN</name>
<organism evidence="2 3">
    <name type="scientific">Streptomyces puniciscabiei</name>
    <dbReference type="NCBI Taxonomy" id="164348"/>
    <lineage>
        <taxon>Bacteria</taxon>
        <taxon>Bacillati</taxon>
        <taxon>Actinomycetota</taxon>
        <taxon>Actinomycetes</taxon>
        <taxon>Kitasatosporales</taxon>
        <taxon>Streptomycetaceae</taxon>
        <taxon>Streptomyces</taxon>
    </lineage>
</organism>
<keyword evidence="3" id="KW-1185">Reference proteome</keyword>
<proteinExistence type="predicted"/>
<dbReference type="PANTHER" id="PTHR46637">
    <property type="entry name" value="TIS1421-TRANSPOSASE PROTEIN A"/>
    <property type="match status" value="1"/>
</dbReference>
<evidence type="ECO:0000313" key="3">
    <source>
        <dbReference type="Proteomes" id="UP000318103"/>
    </source>
</evidence>
<dbReference type="Proteomes" id="UP000318103">
    <property type="component" value="Unassembled WGS sequence"/>
</dbReference>
<evidence type="ECO:0000313" key="2">
    <source>
        <dbReference type="EMBL" id="TQK96167.1"/>
    </source>
</evidence>
<feature type="domain" description="Insertion element IS402-like" evidence="1">
    <location>
        <begin position="137"/>
        <end position="207"/>
    </location>
</feature>
<evidence type="ECO:0000259" key="1">
    <source>
        <dbReference type="Pfam" id="PF13340"/>
    </source>
</evidence>
<comment type="caution">
    <text evidence="2">The sequence shown here is derived from an EMBL/GenBank/DDBJ whole genome shotgun (WGS) entry which is preliminary data.</text>
</comment>
<dbReference type="PANTHER" id="PTHR46637:SF1">
    <property type="entry name" value="BLL5188 PROTEIN"/>
    <property type="match status" value="1"/>
</dbReference>
<sequence>MRHLERVASLERIVAQCAEELGDLRHQAQHNRVIVAAMRQLEAEQRVLERILAHARDWLSELENLRDGDARRRAVLEAAAPDIRSLSPSEQRRLIELVGVRVDIVDPEFRYREGRKCLTIQWHERTGTPVPPDPTGSQWVRIEDLLRSRYGAHHFRSALDLRAALTGMLHRLRTGILWRDLPDRFGVPEKVRWRQRTWLADGVWREIVKLLDEEGVGTPVLSYAAGPELAIRTALDVEDPPSAQDGPAVVNPVNIS</sequence>
<dbReference type="InterPro" id="IPR025161">
    <property type="entry name" value="IS402-like_dom"/>
</dbReference>
<dbReference type="AlphaFoldDB" id="A0A542UAQ8"/>
<dbReference type="InterPro" id="IPR052909">
    <property type="entry name" value="Transposase_6_like"/>
</dbReference>
<reference evidence="2 3" key="1">
    <citation type="submission" date="2019-06" db="EMBL/GenBank/DDBJ databases">
        <title>Sequencing the genomes of 1000 actinobacteria strains.</title>
        <authorList>
            <person name="Klenk H.-P."/>
        </authorList>
    </citation>
    <scope>NUCLEOTIDE SEQUENCE [LARGE SCALE GENOMIC DNA]</scope>
    <source>
        <strain evidence="2 3">DSM 41929</strain>
    </source>
</reference>
<dbReference type="Pfam" id="PF13340">
    <property type="entry name" value="DUF4096"/>
    <property type="match status" value="1"/>
</dbReference>
<accession>A0A542UAQ8</accession>
<dbReference type="EMBL" id="VFNX01000001">
    <property type="protein sequence ID" value="TQK96167.1"/>
    <property type="molecule type" value="Genomic_DNA"/>
</dbReference>